<evidence type="ECO:0000313" key="2">
    <source>
        <dbReference type="EMBL" id="PYF04033.1"/>
    </source>
</evidence>
<dbReference type="AlphaFoldDB" id="A0A318THV3"/>
<gene>
    <name evidence="2" type="ORF">BJ122_10410</name>
</gene>
<dbReference type="RefSeq" id="WP_110780017.1">
    <property type="nucleotide sequence ID" value="NZ_QJTI01000004.1"/>
</dbReference>
<proteinExistence type="predicted"/>
<comment type="caution">
    <text evidence="2">The sequence shown here is derived from an EMBL/GenBank/DDBJ whole genome shotgun (WGS) entry which is preliminary data.</text>
</comment>
<protein>
    <submittedName>
        <fullName evidence="2">Uncharacterized protein</fullName>
    </submittedName>
</protein>
<feature type="chain" id="PRO_5016252366" evidence="1">
    <location>
        <begin position="31"/>
        <end position="154"/>
    </location>
</feature>
<keyword evidence="3" id="KW-1185">Reference proteome</keyword>
<dbReference type="EMBL" id="QJTI01000004">
    <property type="protein sequence ID" value="PYF04033.1"/>
    <property type="molecule type" value="Genomic_DNA"/>
</dbReference>
<dbReference type="OrthoDB" id="9808546at2"/>
<evidence type="ECO:0000256" key="1">
    <source>
        <dbReference type="SAM" id="SignalP"/>
    </source>
</evidence>
<feature type="signal peptide" evidence="1">
    <location>
        <begin position="1"/>
        <end position="30"/>
    </location>
</feature>
<accession>A0A318THV3</accession>
<dbReference type="Proteomes" id="UP000248148">
    <property type="component" value="Unassembled WGS sequence"/>
</dbReference>
<reference evidence="2 3" key="1">
    <citation type="submission" date="2018-06" db="EMBL/GenBank/DDBJ databases">
        <title>Genomic Encyclopedia of Archaeal and Bacterial Type Strains, Phase II (KMG-II): from individual species to whole genera.</title>
        <authorList>
            <person name="Goeker M."/>
        </authorList>
    </citation>
    <scope>NUCLEOTIDE SEQUENCE [LARGE SCALE GENOMIC DNA]</scope>
    <source>
        <strain evidence="2 3">JCM 11668</strain>
    </source>
</reference>
<name>A0A318THV3_9BRAD</name>
<keyword evidence="1" id="KW-0732">Signal</keyword>
<organism evidence="2 3">
    <name type="scientific">Rhodopseudomonas faecalis</name>
    <dbReference type="NCBI Taxonomy" id="99655"/>
    <lineage>
        <taxon>Bacteria</taxon>
        <taxon>Pseudomonadati</taxon>
        <taxon>Pseudomonadota</taxon>
        <taxon>Alphaproteobacteria</taxon>
        <taxon>Hyphomicrobiales</taxon>
        <taxon>Nitrobacteraceae</taxon>
        <taxon>Rhodopseudomonas</taxon>
    </lineage>
</organism>
<evidence type="ECO:0000313" key="3">
    <source>
        <dbReference type="Proteomes" id="UP000248148"/>
    </source>
</evidence>
<sequence>MRDLLSFAKMPVLGAAALLGALALTPPAQAANFLEMNFWMSGPRYDGQLPSCEAGLTAINSQFTEKEQTFWNSRLEITGFTDIHETALRPWQSDNIPRRFCSGTALFNDGKARKLHYSIIEDGGFASFGHGVEFCVVGLDRDWAYNPACKAARP</sequence>